<dbReference type="Pfam" id="PF00672">
    <property type="entry name" value="HAMP"/>
    <property type="match status" value="1"/>
</dbReference>
<gene>
    <name evidence="7" type="ORF">GCM10011322_41500</name>
</gene>
<feature type="transmembrane region" description="Helical" evidence="4">
    <location>
        <begin position="12"/>
        <end position="31"/>
    </location>
</feature>
<comment type="caution">
    <text evidence="7">The sequence shown here is derived from an EMBL/GenBank/DDBJ whole genome shotgun (WGS) entry which is preliminary data.</text>
</comment>
<evidence type="ECO:0000313" key="8">
    <source>
        <dbReference type="Proteomes" id="UP000600449"/>
    </source>
</evidence>
<keyword evidence="4" id="KW-0472">Membrane</keyword>
<keyword evidence="1 3" id="KW-0807">Transducer</keyword>
<dbReference type="GO" id="GO:0016020">
    <property type="term" value="C:membrane"/>
    <property type="evidence" value="ECO:0007669"/>
    <property type="project" value="InterPro"/>
</dbReference>
<dbReference type="InterPro" id="IPR003660">
    <property type="entry name" value="HAMP_dom"/>
</dbReference>
<keyword evidence="8" id="KW-1185">Reference proteome</keyword>
<feature type="domain" description="HAMP" evidence="6">
    <location>
        <begin position="307"/>
        <end position="364"/>
    </location>
</feature>
<keyword evidence="4" id="KW-1133">Transmembrane helix</keyword>
<organism evidence="7 8">
    <name type="scientific">Salinarimonas ramus</name>
    <dbReference type="NCBI Taxonomy" id="690164"/>
    <lineage>
        <taxon>Bacteria</taxon>
        <taxon>Pseudomonadati</taxon>
        <taxon>Pseudomonadota</taxon>
        <taxon>Alphaproteobacteria</taxon>
        <taxon>Hyphomicrobiales</taxon>
        <taxon>Salinarimonadaceae</taxon>
        <taxon>Salinarimonas</taxon>
    </lineage>
</organism>
<accession>A0A917QH15</accession>
<dbReference type="SMART" id="SM00304">
    <property type="entry name" value="HAMP"/>
    <property type="match status" value="1"/>
</dbReference>
<evidence type="ECO:0000256" key="1">
    <source>
        <dbReference type="ARBA" id="ARBA00023224"/>
    </source>
</evidence>
<evidence type="ECO:0000256" key="4">
    <source>
        <dbReference type="SAM" id="Phobius"/>
    </source>
</evidence>
<dbReference type="PROSITE" id="PS50111">
    <property type="entry name" value="CHEMOTAXIS_TRANSDUC_2"/>
    <property type="match status" value="1"/>
</dbReference>
<comment type="similarity">
    <text evidence="2">Belongs to the methyl-accepting chemotaxis (MCP) protein family.</text>
</comment>
<keyword evidence="4" id="KW-0812">Transmembrane</keyword>
<dbReference type="SMART" id="SM01358">
    <property type="entry name" value="HBM"/>
    <property type="match status" value="1"/>
</dbReference>
<evidence type="ECO:0000256" key="2">
    <source>
        <dbReference type="ARBA" id="ARBA00029447"/>
    </source>
</evidence>
<dbReference type="AlphaFoldDB" id="A0A917QH15"/>
<evidence type="ECO:0000313" key="7">
    <source>
        <dbReference type="EMBL" id="GGK50199.1"/>
    </source>
</evidence>
<dbReference type="RefSeq" id="WP_188915171.1">
    <property type="nucleotide sequence ID" value="NZ_BMMF01000014.1"/>
</dbReference>
<dbReference type="Proteomes" id="UP000600449">
    <property type="component" value="Unassembled WGS sequence"/>
</dbReference>
<protein>
    <submittedName>
        <fullName evidence="7">Methyl-accepting chemotaxis protein</fullName>
    </submittedName>
</protein>
<dbReference type="GO" id="GO:0007165">
    <property type="term" value="P:signal transduction"/>
    <property type="evidence" value="ECO:0007669"/>
    <property type="project" value="UniProtKB-KW"/>
</dbReference>
<sequence length="665" mass="69677">MVLKRFGVSLRVAALGALGVVGLLTAGALFYSGLSRIEAAYEANAAVTERFTISETLAFDTLDARRHEKDFLARRADSYVELHAETMRRIDETKDALMAALATAEGAEAATQSSNLAVIRQALAEYEPHFASVVAQRRDLGFDEEMGRQGELRGVAHEAEALLRRIGDERLTSLMLMLRIEEKDFISRRDVAYAEAHRAVRADFLRSAAASGDPRAPEAVGLVEDYGARFDDFVARSLTFDEDVRRLSTIYGTVQQAYDALASSIETEKQASMEALAAEKDAAHRAILLSLGLVLVVLVVTSLVVARSISKPLGIVSRAVARLAQGDASAHPEATTLAEKSKDELGAVARALDAFRATYERSAHLEAEAKEAQARAAAERKASMDALADEFQRSVGGIVTSVGDTVRRLDASARDLSRGASDTTSQATTAASASEQAAANINTVASAAEQLASSTAEIGRQVGSTSSLASKAADQAKQSMARVGEMSEASQRIGEIVGIIREIADQTNLLALNATIEAARAGEAGKGFAVVAAEVKSLADQTGKATEEIGKQIQGMQGITADSVDAMRGIAELVAQLSSGASSIAAAVEEQGAATREIARNVQEASGGAAEVSGAAANVLSTARTSSTAAEEVGAAASELTARSADLSDAVSRFVAQVKSDQRAA</sequence>
<dbReference type="PANTHER" id="PTHR32089">
    <property type="entry name" value="METHYL-ACCEPTING CHEMOTAXIS PROTEIN MCPB"/>
    <property type="match status" value="1"/>
</dbReference>
<evidence type="ECO:0000256" key="3">
    <source>
        <dbReference type="PROSITE-ProRule" id="PRU00284"/>
    </source>
</evidence>
<evidence type="ECO:0000259" key="5">
    <source>
        <dbReference type="PROSITE" id="PS50111"/>
    </source>
</evidence>
<reference evidence="7 8" key="1">
    <citation type="journal article" date="2014" name="Int. J. Syst. Evol. Microbiol.">
        <title>Complete genome sequence of Corynebacterium casei LMG S-19264T (=DSM 44701T), isolated from a smear-ripened cheese.</title>
        <authorList>
            <consortium name="US DOE Joint Genome Institute (JGI-PGF)"/>
            <person name="Walter F."/>
            <person name="Albersmeier A."/>
            <person name="Kalinowski J."/>
            <person name="Ruckert C."/>
        </authorList>
    </citation>
    <scope>NUCLEOTIDE SEQUENCE [LARGE SCALE GENOMIC DNA]</scope>
    <source>
        <strain evidence="7 8">CGMCC 1.9161</strain>
    </source>
</reference>
<proteinExistence type="inferred from homology"/>
<dbReference type="PANTHER" id="PTHR32089:SF112">
    <property type="entry name" value="LYSOZYME-LIKE PROTEIN-RELATED"/>
    <property type="match status" value="1"/>
</dbReference>
<dbReference type="InterPro" id="IPR004089">
    <property type="entry name" value="MCPsignal_dom"/>
</dbReference>
<dbReference type="Gene3D" id="6.10.340.10">
    <property type="match status" value="1"/>
</dbReference>
<dbReference type="SMART" id="SM00283">
    <property type="entry name" value="MA"/>
    <property type="match status" value="1"/>
</dbReference>
<dbReference type="EMBL" id="BMMF01000014">
    <property type="protein sequence ID" value="GGK50199.1"/>
    <property type="molecule type" value="Genomic_DNA"/>
</dbReference>
<dbReference type="Pfam" id="PF00015">
    <property type="entry name" value="MCPsignal"/>
    <property type="match status" value="1"/>
</dbReference>
<name>A0A917QH15_9HYPH</name>
<evidence type="ECO:0000259" key="6">
    <source>
        <dbReference type="PROSITE" id="PS50885"/>
    </source>
</evidence>
<dbReference type="Gene3D" id="1.10.287.950">
    <property type="entry name" value="Methyl-accepting chemotaxis protein"/>
    <property type="match status" value="1"/>
</dbReference>
<feature type="domain" description="Methyl-accepting transducer" evidence="5">
    <location>
        <begin position="405"/>
        <end position="641"/>
    </location>
</feature>
<dbReference type="CDD" id="cd06225">
    <property type="entry name" value="HAMP"/>
    <property type="match status" value="1"/>
</dbReference>
<feature type="transmembrane region" description="Helical" evidence="4">
    <location>
        <begin position="286"/>
        <end position="306"/>
    </location>
</feature>
<dbReference type="PROSITE" id="PS50885">
    <property type="entry name" value="HAMP"/>
    <property type="match status" value="1"/>
</dbReference>
<dbReference type="InterPro" id="IPR032255">
    <property type="entry name" value="HBM"/>
</dbReference>
<dbReference type="SUPFAM" id="SSF58104">
    <property type="entry name" value="Methyl-accepting chemotaxis protein (MCP) signaling domain"/>
    <property type="match status" value="1"/>
</dbReference>